<organism evidence="2 3">
    <name type="scientific">Alkalibacillus haloalkaliphilus</name>
    <dbReference type="NCBI Taxonomy" id="94136"/>
    <lineage>
        <taxon>Bacteria</taxon>
        <taxon>Bacillati</taxon>
        <taxon>Bacillota</taxon>
        <taxon>Bacilli</taxon>
        <taxon>Bacillales</taxon>
        <taxon>Bacillaceae</taxon>
        <taxon>Alkalibacillus</taxon>
    </lineage>
</organism>
<dbReference type="SUPFAM" id="SSF51556">
    <property type="entry name" value="Metallo-dependent hydrolases"/>
    <property type="match status" value="1"/>
</dbReference>
<keyword evidence="3" id="KW-1185">Reference proteome</keyword>
<dbReference type="OrthoDB" id="9807210at2"/>
<proteinExistence type="predicted"/>
<gene>
    <name evidence="2" type="ORF">AHA02nite_24870</name>
</gene>
<dbReference type="PANTHER" id="PTHR43794:SF5">
    <property type="entry name" value="CHLOROHYDROLASE FAMILY PROTEIN"/>
    <property type="match status" value="1"/>
</dbReference>
<dbReference type="RefSeq" id="WP_146817746.1">
    <property type="nucleotide sequence ID" value="NZ_BJYA01000018.1"/>
</dbReference>
<dbReference type="SUPFAM" id="SSF51338">
    <property type="entry name" value="Composite domain of metallo-dependent hydrolases"/>
    <property type="match status" value="1"/>
</dbReference>
<dbReference type="InterPro" id="IPR032466">
    <property type="entry name" value="Metal_Hydrolase"/>
</dbReference>
<accession>A0A511W7K3</accession>
<dbReference type="AlphaFoldDB" id="A0A511W7K3"/>
<evidence type="ECO:0000313" key="2">
    <source>
        <dbReference type="EMBL" id="GEN46711.1"/>
    </source>
</evidence>
<feature type="domain" description="Amidohydrolase-related" evidence="1">
    <location>
        <begin position="44"/>
        <end position="385"/>
    </location>
</feature>
<dbReference type="GO" id="GO:0016810">
    <property type="term" value="F:hydrolase activity, acting on carbon-nitrogen (but not peptide) bonds"/>
    <property type="evidence" value="ECO:0007669"/>
    <property type="project" value="InterPro"/>
</dbReference>
<comment type="caution">
    <text evidence="2">The sequence shown here is derived from an EMBL/GenBank/DDBJ whole genome shotgun (WGS) entry which is preliminary data.</text>
</comment>
<dbReference type="EMBL" id="BJYA01000018">
    <property type="protein sequence ID" value="GEN46711.1"/>
    <property type="molecule type" value="Genomic_DNA"/>
</dbReference>
<dbReference type="Proteomes" id="UP000321440">
    <property type="component" value="Unassembled WGS sequence"/>
</dbReference>
<dbReference type="InterPro" id="IPR050287">
    <property type="entry name" value="MTA/SAH_deaminase"/>
</dbReference>
<dbReference type="InterPro" id="IPR011059">
    <property type="entry name" value="Metal-dep_hydrolase_composite"/>
</dbReference>
<evidence type="ECO:0000313" key="3">
    <source>
        <dbReference type="Proteomes" id="UP000321440"/>
    </source>
</evidence>
<dbReference type="Gene3D" id="2.30.40.10">
    <property type="entry name" value="Urease, subunit C, domain 1"/>
    <property type="match status" value="1"/>
</dbReference>
<evidence type="ECO:0000259" key="1">
    <source>
        <dbReference type="Pfam" id="PF01979"/>
    </source>
</evidence>
<reference evidence="2 3" key="1">
    <citation type="submission" date="2019-07" db="EMBL/GenBank/DDBJ databases">
        <title>Whole genome shotgun sequence of Alkalibacillus haloalkaliphilus NBRC 103110.</title>
        <authorList>
            <person name="Hosoyama A."/>
            <person name="Uohara A."/>
            <person name="Ohji S."/>
            <person name="Ichikawa N."/>
        </authorList>
    </citation>
    <scope>NUCLEOTIDE SEQUENCE [LARGE SCALE GENOMIC DNA]</scope>
    <source>
        <strain evidence="2 3">NBRC 103110</strain>
    </source>
</reference>
<dbReference type="PANTHER" id="PTHR43794">
    <property type="entry name" value="AMINOHYDROLASE SSNA-RELATED"/>
    <property type="match status" value="1"/>
</dbReference>
<dbReference type="Pfam" id="PF01979">
    <property type="entry name" value="Amidohydro_1"/>
    <property type="match status" value="1"/>
</dbReference>
<sequence length="418" mass="47695">MILKNVTFLNKNMKFKTRDIEITDGKISFDPNSHNNMMDCKDYIVIPGLINGHFHSYSSLAKGLMKEMALPDWCNDSEQGKVQQAFFDYLDEVLSEEDFVHIAQKSYLDMIKHGVTFVSDSDPGEAPHLLKDAMNELGIRGMIDVYEDIGDYVQHTDDNISFGSHLLEEEDLTNEELLKIKEIKAEYNPVMMTHCLENEWRSNLVQSNFGKSSINLYDEHNLLDEKTVLFHTVYASNEDLDVVSQKESSIVHCPLSNLDTGAGVANVNKMLEKNINVCLGTDFAHTNMWDLMKLTYYLLKINQPVNNYAAEDIFKMATVNGAKAYGLHEEIGQIQEGYKADLIFINKNSLEPLVNQGDFSTSLHNMLFGEQSDLVQHVMVDGKWVMKNRRVLTVNEEEINEKYSQIVNGFLNHLKQLT</sequence>
<dbReference type="InterPro" id="IPR006680">
    <property type="entry name" value="Amidohydro-rel"/>
</dbReference>
<keyword evidence="2" id="KW-0378">Hydrolase</keyword>
<name>A0A511W7K3_9BACI</name>
<dbReference type="Gene3D" id="3.20.20.140">
    <property type="entry name" value="Metal-dependent hydrolases"/>
    <property type="match status" value="1"/>
</dbReference>
<protein>
    <submittedName>
        <fullName evidence="2">N-ethylammeline chlorohydrolase</fullName>
    </submittedName>
</protein>